<evidence type="ECO:0000313" key="2">
    <source>
        <dbReference type="Proteomes" id="UP000295146"/>
    </source>
</evidence>
<organism evidence="1 2">
    <name type="scientific">Kribbella pratensis</name>
    <dbReference type="NCBI Taxonomy" id="2512112"/>
    <lineage>
        <taxon>Bacteria</taxon>
        <taxon>Bacillati</taxon>
        <taxon>Actinomycetota</taxon>
        <taxon>Actinomycetes</taxon>
        <taxon>Propionibacteriales</taxon>
        <taxon>Kribbellaceae</taxon>
        <taxon>Kribbella</taxon>
    </lineage>
</organism>
<proteinExistence type="predicted"/>
<reference evidence="1 2" key="1">
    <citation type="submission" date="2019-03" db="EMBL/GenBank/DDBJ databases">
        <title>Genomic Encyclopedia of Type Strains, Phase III (KMG-III): the genomes of soil and plant-associated and newly described type strains.</title>
        <authorList>
            <person name="Whitman W."/>
        </authorList>
    </citation>
    <scope>NUCLEOTIDE SEQUENCE [LARGE SCALE GENOMIC DNA]</scope>
    <source>
        <strain evidence="1 2">VKM Ac-2573</strain>
    </source>
</reference>
<keyword evidence="2" id="KW-1185">Reference proteome</keyword>
<protein>
    <submittedName>
        <fullName evidence="1">Uncharacterized protein</fullName>
    </submittedName>
</protein>
<dbReference type="RefSeq" id="WP_134105540.1">
    <property type="nucleotide sequence ID" value="NZ_SODP01000002.1"/>
</dbReference>
<dbReference type="EMBL" id="SODP01000002">
    <property type="protein sequence ID" value="TDW70336.1"/>
    <property type="molecule type" value="Genomic_DNA"/>
</dbReference>
<gene>
    <name evidence="1" type="ORF">EV653_4379</name>
</gene>
<comment type="caution">
    <text evidence="1">The sequence shown here is derived from an EMBL/GenBank/DDBJ whole genome shotgun (WGS) entry which is preliminary data.</text>
</comment>
<dbReference type="Proteomes" id="UP000295146">
    <property type="component" value="Unassembled WGS sequence"/>
</dbReference>
<accession>A0A4R8C3I8</accession>
<dbReference type="AlphaFoldDB" id="A0A4R8C3I8"/>
<name>A0A4R8C3I8_9ACTN</name>
<evidence type="ECO:0000313" key="1">
    <source>
        <dbReference type="EMBL" id="TDW70336.1"/>
    </source>
</evidence>
<sequence length="64" mass="7204">MSVRAHVPLEVSLLNAQRWYWASLNPRMTAPFESGQAPGVAAQHGRRTLKRTGSLHVRTFAFSR</sequence>